<gene>
    <name evidence="1" type="ORF">ACFOOG_15380</name>
</gene>
<keyword evidence="2" id="KW-1185">Reference proteome</keyword>
<organism evidence="1 2">
    <name type="scientific">Saccharospirillum mangrovi</name>
    <dbReference type="NCBI Taxonomy" id="2161747"/>
    <lineage>
        <taxon>Bacteria</taxon>
        <taxon>Pseudomonadati</taxon>
        <taxon>Pseudomonadota</taxon>
        <taxon>Gammaproteobacteria</taxon>
        <taxon>Oceanospirillales</taxon>
        <taxon>Saccharospirillaceae</taxon>
        <taxon>Saccharospirillum</taxon>
    </lineage>
</organism>
<accession>A0ABV8A4A3</accession>
<evidence type="ECO:0000313" key="1">
    <source>
        <dbReference type="EMBL" id="MFC3854220.1"/>
    </source>
</evidence>
<sequence>MGNLTHKQVRDLSYQYHYNDGNQLVQADHWRLRHSGAGNSRGNGPAYDVHGCTNVAGAGCAGATNSNGILSNWDIHHLDQQHLFEFMWDPSVNHNQDKLTQTYAYNQNGQLTQKNLGNGASETYQHDALGRMTAQTTEYGAQYQFAYDAQDRRVHTQLSDWERSYQYGSLYDGRQELAQWDNQGNPYRTLNYLPGEQGLPYGTLISQNVHQWQNDEFRVTGFAQNYAETGYFHQDHLGSTVKITGPEAGNAFRWDYTPQGEAYGFTHRYSHEQMTRTHVGHSPKRHLVPYLYTGQYETNLTGLIHMDARWYNPQLGRWLQPDYYSFNQLALPQSARHQLLGSTKLNTQQLLRDPSQQMAYGYVSGNPLRWVDPNGLVAFVANAVGAGVGFLLDASIQALEIHVLETREEFNIKQSLVAAGAGAVGGGIGTSAARLAGAVGTSINVGRTTQAAIATTTFYGANAGLNSSLAVGTGYISAQVDDREYSMENMLLDAGAGAILGTAANRLHPANSNLIDNFGAVNSLGIVERLDQPWYSPALPSDGITSGLIGASIASNLTSTMGLLLNPNNSGPCP</sequence>
<evidence type="ECO:0000313" key="2">
    <source>
        <dbReference type="Proteomes" id="UP001595617"/>
    </source>
</evidence>
<proteinExistence type="predicted"/>
<dbReference type="Pfam" id="PF05593">
    <property type="entry name" value="RHS_repeat"/>
    <property type="match status" value="1"/>
</dbReference>
<dbReference type="InterPro" id="IPR050708">
    <property type="entry name" value="T6SS_VgrG/RHS"/>
</dbReference>
<dbReference type="InterPro" id="IPR031325">
    <property type="entry name" value="RHS_repeat"/>
</dbReference>
<dbReference type="Gene3D" id="2.180.10.10">
    <property type="entry name" value="RHS repeat-associated core"/>
    <property type="match status" value="1"/>
</dbReference>
<dbReference type="NCBIfam" id="TIGR01643">
    <property type="entry name" value="YD_repeat_2x"/>
    <property type="match status" value="1"/>
</dbReference>
<dbReference type="EMBL" id="JBHRYR010000009">
    <property type="protein sequence ID" value="MFC3854220.1"/>
    <property type="molecule type" value="Genomic_DNA"/>
</dbReference>
<comment type="caution">
    <text evidence="1">The sequence shown here is derived from an EMBL/GenBank/DDBJ whole genome shotgun (WGS) entry which is preliminary data.</text>
</comment>
<dbReference type="NCBIfam" id="TIGR03696">
    <property type="entry name" value="Rhs_assc_core"/>
    <property type="match status" value="1"/>
</dbReference>
<dbReference type="InterPro" id="IPR006530">
    <property type="entry name" value="YD"/>
</dbReference>
<dbReference type="PANTHER" id="PTHR32305:SF15">
    <property type="entry name" value="PROTEIN RHSA-RELATED"/>
    <property type="match status" value="1"/>
</dbReference>
<dbReference type="InterPro" id="IPR022385">
    <property type="entry name" value="Rhs_assc_core"/>
</dbReference>
<dbReference type="PANTHER" id="PTHR32305">
    <property type="match status" value="1"/>
</dbReference>
<protein>
    <submittedName>
        <fullName evidence="1">RHS repeat domain-containing protein</fullName>
    </submittedName>
</protein>
<name>A0ABV8A4A3_9GAMM</name>
<reference evidence="2" key="1">
    <citation type="journal article" date="2019" name="Int. J. Syst. Evol. Microbiol.">
        <title>The Global Catalogue of Microorganisms (GCM) 10K type strain sequencing project: providing services to taxonomists for standard genome sequencing and annotation.</title>
        <authorList>
            <consortium name="The Broad Institute Genomics Platform"/>
            <consortium name="The Broad Institute Genome Sequencing Center for Infectious Disease"/>
            <person name="Wu L."/>
            <person name="Ma J."/>
        </authorList>
    </citation>
    <scope>NUCLEOTIDE SEQUENCE [LARGE SCALE GENOMIC DNA]</scope>
    <source>
        <strain evidence="2">IBRC 10765</strain>
    </source>
</reference>
<dbReference type="RefSeq" id="WP_380698285.1">
    <property type="nucleotide sequence ID" value="NZ_JBHRYR010000009.1"/>
</dbReference>
<dbReference type="Proteomes" id="UP001595617">
    <property type="component" value="Unassembled WGS sequence"/>
</dbReference>